<dbReference type="EMBL" id="CM029048">
    <property type="protein sequence ID" value="KAG2578702.1"/>
    <property type="molecule type" value="Genomic_DNA"/>
</dbReference>
<keyword evidence="3" id="KW-1185">Reference proteome</keyword>
<organism evidence="2 3">
    <name type="scientific">Panicum virgatum</name>
    <name type="common">Blackwell switchgrass</name>
    <dbReference type="NCBI Taxonomy" id="38727"/>
    <lineage>
        <taxon>Eukaryota</taxon>
        <taxon>Viridiplantae</taxon>
        <taxon>Streptophyta</taxon>
        <taxon>Embryophyta</taxon>
        <taxon>Tracheophyta</taxon>
        <taxon>Spermatophyta</taxon>
        <taxon>Magnoliopsida</taxon>
        <taxon>Liliopsida</taxon>
        <taxon>Poales</taxon>
        <taxon>Poaceae</taxon>
        <taxon>PACMAD clade</taxon>
        <taxon>Panicoideae</taxon>
        <taxon>Panicodae</taxon>
        <taxon>Paniceae</taxon>
        <taxon>Panicinae</taxon>
        <taxon>Panicum</taxon>
        <taxon>Panicum sect. Hiantes</taxon>
    </lineage>
</organism>
<reference evidence="2" key="1">
    <citation type="submission" date="2020-05" db="EMBL/GenBank/DDBJ databases">
        <title>WGS assembly of Panicum virgatum.</title>
        <authorList>
            <person name="Lovell J.T."/>
            <person name="Jenkins J."/>
            <person name="Shu S."/>
            <person name="Juenger T.E."/>
            <person name="Schmutz J."/>
        </authorList>
    </citation>
    <scope>NUCLEOTIDE SEQUENCE</scope>
    <source>
        <strain evidence="2">AP13</strain>
    </source>
</reference>
<comment type="caution">
    <text evidence="2">The sequence shown here is derived from an EMBL/GenBank/DDBJ whole genome shotgun (WGS) entry which is preliminary data.</text>
</comment>
<evidence type="ECO:0000256" key="1">
    <source>
        <dbReference type="SAM" id="MobiDB-lite"/>
    </source>
</evidence>
<feature type="region of interest" description="Disordered" evidence="1">
    <location>
        <begin position="1"/>
        <end position="26"/>
    </location>
</feature>
<evidence type="ECO:0000313" key="2">
    <source>
        <dbReference type="EMBL" id="KAG2578702.1"/>
    </source>
</evidence>
<sequence>MTRTAACTSWGGAAVPAHGGGTEELGRRCRPGPLRWRGGAGAALMAPIAAMAQGAEAVVAVRTSRGGAASPACGGTVEQQGRRGEPGPRPARRSGDGVAGPAGGGCVEEPGWRGGACGGGAGDGRLLFLRT</sequence>
<name>A0A8T0QZG1_PANVG</name>
<proteinExistence type="predicted"/>
<dbReference type="AlphaFoldDB" id="A0A8T0QZG1"/>
<dbReference type="Proteomes" id="UP000823388">
    <property type="component" value="Chromosome 6N"/>
</dbReference>
<accession>A0A8T0QZG1</accession>
<feature type="compositionally biased region" description="Gly residues" evidence="1">
    <location>
        <begin position="97"/>
        <end position="114"/>
    </location>
</feature>
<evidence type="ECO:0000313" key="3">
    <source>
        <dbReference type="Proteomes" id="UP000823388"/>
    </source>
</evidence>
<protein>
    <submittedName>
        <fullName evidence="2">Uncharacterized protein</fullName>
    </submittedName>
</protein>
<feature type="region of interest" description="Disordered" evidence="1">
    <location>
        <begin position="65"/>
        <end position="114"/>
    </location>
</feature>
<gene>
    <name evidence="2" type="ORF">PVAP13_6NG115503</name>
</gene>